<dbReference type="PANTHER" id="PTHR44846">
    <property type="entry name" value="MANNOSYL-D-GLYCERATE TRANSPORT/METABOLISM SYSTEM REPRESSOR MNGR-RELATED"/>
    <property type="match status" value="1"/>
</dbReference>
<evidence type="ECO:0000256" key="3">
    <source>
        <dbReference type="ARBA" id="ARBA00023163"/>
    </source>
</evidence>
<evidence type="ECO:0000256" key="2">
    <source>
        <dbReference type="ARBA" id="ARBA00023125"/>
    </source>
</evidence>
<proteinExistence type="predicted"/>
<protein>
    <recommendedName>
        <fullName evidence="4">HTH gntR-type domain-containing protein</fullName>
    </recommendedName>
</protein>
<dbReference type="InterPro" id="IPR036388">
    <property type="entry name" value="WH-like_DNA-bd_sf"/>
</dbReference>
<dbReference type="SMART" id="SM00866">
    <property type="entry name" value="UTRA"/>
    <property type="match status" value="1"/>
</dbReference>
<dbReference type="InterPro" id="IPR050679">
    <property type="entry name" value="Bact_HTH_transcr_reg"/>
</dbReference>
<dbReference type="InterPro" id="IPR000524">
    <property type="entry name" value="Tscrpt_reg_HTH_GntR"/>
</dbReference>
<dbReference type="Proteomes" id="UP001422759">
    <property type="component" value="Unassembled WGS sequence"/>
</dbReference>
<sequence length="247" mass="26663">MASESVGYLAIADHYRRLIADRQIADGQRLPSVRKIADQWHVATKTAQRALQVLRMEGFASPVTGLGYAASFRPHESAVLRVKVNGTRQRGEQYAEGDEALILSAEVTPTTGPAGDVLGVEPGSPGILRTGMVKRGDKVIRMSHSWFPVELADLVPELLTVESTAPGNVARIEAATGRHTVVTADHFTVDLLGLQLAQSFGVPQGEPILARTTVRHDGLGVIEYGTTWFPRHVVLAVEYTDAADHAN</sequence>
<dbReference type="SUPFAM" id="SSF64288">
    <property type="entry name" value="Chorismate lyase-like"/>
    <property type="match status" value="1"/>
</dbReference>
<dbReference type="RefSeq" id="WP_344469645.1">
    <property type="nucleotide sequence ID" value="NZ_BAAANT010000074.1"/>
</dbReference>
<dbReference type="PANTHER" id="PTHR44846:SF17">
    <property type="entry name" value="GNTR-FAMILY TRANSCRIPTIONAL REGULATOR"/>
    <property type="match status" value="1"/>
</dbReference>
<keyword evidence="3" id="KW-0804">Transcription</keyword>
<dbReference type="PROSITE" id="PS50949">
    <property type="entry name" value="HTH_GNTR"/>
    <property type="match status" value="1"/>
</dbReference>
<evidence type="ECO:0000259" key="4">
    <source>
        <dbReference type="PROSITE" id="PS50949"/>
    </source>
</evidence>
<keyword evidence="1" id="KW-0805">Transcription regulation</keyword>
<comment type="caution">
    <text evidence="5">The sequence shown here is derived from an EMBL/GenBank/DDBJ whole genome shotgun (WGS) entry which is preliminary data.</text>
</comment>
<evidence type="ECO:0000313" key="6">
    <source>
        <dbReference type="Proteomes" id="UP001422759"/>
    </source>
</evidence>
<accession>A0ABN1ZLA3</accession>
<dbReference type="SUPFAM" id="SSF46785">
    <property type="entry name" value="Winged helix' DNA-binding domain"/>
    <property type="match status" value="1"/>
</dbReference>
<dbReference type="Pfam" id="PF07702">
    <property type="entry name" value="UTRA"/>
    <property type="match status" value="1"/>
</dbReference>
<keyword evidence="2" id="KW-0238">DNA-binding</keyword>
<evidence type="ECO:0000256" key="1">
    <source>
        <dbReference type="ARBA" id="ARBA00023015"/>
    </source>
</evidence>
<feature type="domain" description="HTH gntR-type" evidence="4">
    <location>
        <begin position="5"/>
        <end position="73"/>
    </location>
</feature>
<gene>
    <name evidence="5" type="ORF">GCM10009760_62600</name>
</gene>
<evidence type="ECO:0000313" key="5">
    <source>
        <dbReference type="EMBL" id="GAA1500709.1"/>
    </source>
</evidence>
<dbReference type="InterPro" id="IPR036390">
    <property type="entry name" value="WH_DNA-bd_sf"/>
</dbReference>
<dbReference type="SMART" id="SM00345">
    <property type="entry name" value="HTH_GNTR"/>
    <property type="match status" value="1"/>
</dbReference>
<organism evidence="5 6">
    <name type="scientific">Kitasatospora kazusensis</name>
    <dbReference type="NCBI Taxonomy" id="407974"/>
    <lineage>
        <taxon>Bacteria</taxon>
        <taxon>Bacillati</taxon>
        <taxon>Actinomycetota</taxon>
        <taxon>Actinomycetes</taxon>
        <taxon>Kitasatosporales</taxon>
        <taxon>Streptomycetaceae</taxon>
        <taxon>Kitasatospora</taxon>
    </lineage>
</organism>
<dbReference type="Gene3D" id="3.40.1410.10">
    <property type="entry name" value="Chorismate lyase-like"/>
    <property type="match status" value="1"/>
</dbReference>
<dbReference type="Pfam" id="PF00392">
    <property type="entry name" value="GntR"/>
    <property type="match status" value="1"/>
</dbReference>
<dbReference type="InterPro" id="IPR011663">
    <property type="entry name" value="UTRA"/>
</dbReference>
<dbReference type="InterPro" id="IPR028978">
    <property type="entry name" value="Chorismate_lyase_/UTRA_dom_sf"/>
</dbReference>
<keyword evidence="6" id="KW-1185">Reference proteome</keyword>
<dbReference type="EMBL" id="BAAANT010000074">
    <property type="protein sequence ID" value="GAA1500709.1"/>
    <property type="molecule type" value="Genomic_DNA"/>
</dbReference>
<reference evidence="5 6" key="1">
    <citation type="journal article" date="2019" name="Int. J. Syst. Evol. Microbiol.">
        <title>The Global Catalogue of Microorganisms (GCM) 10K type strain sequencing project: providing services to taxonomists for standard genome sequencing and annotation.</title>
        <authorList>
            <consortium name="The Broad Institute Genomics Platform"/>
            <consortium name="The Broad Institute Genome Sequencing Center for Infectious Disease"/>
            <person name="Wu L."/>
            <person name="Ma J."/>
        </authorList>
    </citation>
    <scope>NUCLEOTIDE SEQUENCE [LARGE SCALE GENOMIC DNA]</scope>
    <source>
        <strain evidence="5 6">JCM 14560</strain>
    </source>
</reference>
<name>A0ABN1ZLA3_9ACTN</name>
<dbReference type="Gene3D" id="1.10.10.10">
    <property type="entry name" value="Winged helix-like DNA-binding domain superfamily/Winged helix DNA-binding domain"/>
    <property type="match status" value="1"/>
</dbReference>